<dbReference type="Proteomes" id="UP001224838">
    <property type="component" value="Chromosome"/>
</dbReference>
<evidence type="ECO:0000313" key="2">
    <source>
        <dbReference type="Proteomes" id="UP001224838"/>
    </source>
</evidence>
<sequence>MTKDLSDADLHAVMLEAIEEGLNINVHAICERLQVDVCSLLNQVTIAVAESFTSNTQDFEFCDEVMNALFVAIVDVSMQAPMPEPAFSIYLAFDVGEYRHRGDSADVCPWEKYTRPEIERILHSIGRGLPTLVR</sequence>
<dbReference type="RefSeq" id="WP_305467343.1">
    <property type="nucleotide sequence ID" value="NZ_CP117443.1"/>
</dbReference>
<accession>A0ABY9F5X2</accession>
<reference evidence="1 2" key="1">
    <citation type="submission" date="2023-02" db="EMBL/GenBank/DDBJ databases">
        <title>Evolution of Hrp T3SS in non-pathogenic Pseudomonas fluorescens.</title>
        <authorList>
            <person name="Liao K."/>
            <person name="Wei H."/>
            <person name="Gu Y."/>
        </authorList>
    </citation>
    <scope>NUCLEOTIDE SEQUENCE [LARGE SCALE GENOMIC DNA]</scope>
    <source>
        <strain evidence="1 2">FP2034</strain>
    </source>
</reference>
<gene>
    <name evidence="1" type="ORF">PSH92_16150</name>
</gene>
<name>A0ABY9F5X2_9PSED</name>
<dbReference type="EMBL" id="CP117451">
    <property type="protein sequence ID" value="WLG98919.1"/>
    <property type="molecule type" value="Genomic_DNA"/>
</dbReference>
<organism evidence="1 2">
    <name type="scientific">Pseudomonas beijingensis</name>
    <dbReference type="NCBI Taxonomy" id="2954101"/>
    <lineage>
        <taxon>Bacteria</taxon>
        <taxon>Pseudomonadati</taxon>
        <taxon>Pseudomonadota</taxon>
        <taxon>Gammaproteobacteria</taxon>
        <taxon>Pseudomonadales</taxon>
        <taxon>Pseudomonadaceae</taxon>
        <taxon>Pseudomonas</taxon>
    </lineage>
</organism>
<evidence type="ECO:0000313" key="1">
    <source>
        <dbReference type="EMBL" id="WLG98919.1"/>
    </source>
</evidence>
<protein>
    <submittedName>
        <fullName evidence="1">Uncharacterized protein</fullName>
    </submittedName>
</protein>
<keyword evidence="2" id="KW-1185">Reference proteome</keyword>
<proteinExistence type="predicted"/>